<evidence type="ECO:0000313" key="1">
    <source>
        <dbReference type="EMBL" id="MBD1423756.1"/>
    </source>
</evidence>
<dbReference type="EMBL" id="JACNYL010000006">
    <property type="protein sequence ID" value="MBD1423756.1"/>
    <property type="molecule type" value="Genomic_DNA"/>
</dbReference>
<sequence length="48" mass="5786">MSDQTFAGFAQQAKAFHDKCDQQYREIMDRIEVKQKEEAERTKIQNYM</sequence>
<gene>
    <name evidence="1" type="ORF">H8B21_19515</name>
</gene>
<name>A0ABR7XXJ5_9SPHI</name>
<accession>A0ABR7XXJ5</accession>
<protein>
    <submittedName>
        <fullName evidence="1">Uncharacterized protein</fullName>
    </submittedName>
</protein>
<comment type="caution">
    <text evidence="1">The sequence shown here is derived from an EMBL/GenBank/DDBJ whole genome shotgun (WGS) entry which is preliminary data.</text>
</comment>
<reference evidence="1 2" key="1">
    <citation type="submission" date="2020-08" db="EMBL/GenBank/DDBJ databases">
        <title>Sphingobacterium sp. DN00404 isolated from aquaculture water.</title>
        <authorList>
            <person name="Zhang M."/>
        </authorList>
    </citation>
    <scope>NUCLEOTIDE SEQUENCE [LARGE SCALE GENOMIC DNA]</scope>
    <source>
        <strain evidence="1 2">KCTC 42746</strain>
    </source>
</reference>
<dbReference type="Proteomes" id="UP000651112">
    <property type="component" value="Unassembled WGS sequence"/>
</dbReference>
<organism evidence="1 2">
    <name type="scientific">Sphingobacterium chuzhouense</name>
    <dbReference type="NCBI Taxonomy" id="1742264"/>
    <lineage>
        <taxon>Bacteria</taxon>
        <taxon>Pseudomonadati</taxon>
        <taxon>Bacteroidota</taxon>
        <taxon>Sphingobacteriia</taxon>
        <taxon>Sphingobacteriales</taxon>
        <taxon>Sphingobacteriaceae</taxon>
        <taxon>Sphingobacterium</taxon>
    </lineage>
</organism>
<dbReference type="RefSeq" id="WP_190315532.1">
    <property type="nucleotide sequence ID" value="NZ_JACNYL010000006.1"/>
</dbReference>
<keyword evidence="2" id="KW-1185">Reference proteome</keyword>
<evidence type="ECO:0000313" key="2">
    <source>
        <dbReference type="Proteomes" id="UP000651112"/>
    </source>
</evidence>
<proteinExistence type="predicted"/>